<gene>
    <name evidence="1" type="ORF">BaRGS_00009253</name>
</gene>
<evidence type="ECO:0000313" key="2">
    <source>
        <dbReference type="Proteomes" id="UP001519460"/>
    </source>
</evidence>
<comment type="caution">
    <text evidence="1">The sequence shown here is derived from an EMBL/GenBank/DDBJ whole genome shotgun (WGS) entry which is preliminary data.</text>
</comment>
<proteinExistence type="predicted"/>
<dbReference type="AlphaFoldDB" id="A0ABD0LJA1"/>
<name>A0ABD0LJA1_9CAEN</name>
<reference evidence="1 2" key="1">
    <citation type="journal article" date="2023" name="Sci. Data">
        <title>Genome assembly of the Korean intertidal mud-creeper Batillaria attramentaria.</title>
        <authorList>
            <person name="Patra A.K."/>
            <person name="Ho P.T."/>
            <person name="Jun S."/>
            <person name="Lee S.J."/>
            <person name="Kim Y."/>
            <person name="Won Y.J."/>
        </authorList>
    </citation>
    <scope>NUCLEOTIDE SEQUENCE [LARGE SCALE GENOMIC DNA]</scope>
    <source>
        <strain evidence="1">Wonlab-2016</strain>
    </source>
</reference>
<keyword evidence="2" id="KW-1185">Reference proteome</keyword>
<dbReference type="Proteomes" id="UP001519460">
    <property type="component" value="Unassembled WGS sequence"/>
</dbReference>
<accession>A0ABD0LJA1</accession>
<organism evidence="1 2">
    <name type="scientific">Batillaria attramentaria</name>
    <dbReference type="NCBI Taxonomy" id="370345"/>
    <lineage>
        <taxon>Eukaryota</taxon>
        <taxon>Metazoa</taxon>
        <taxon>Spiralia</taxon>
        <taxon>Lophotrochozoa</taxon>
        <taxon>Mollusca</taxon>
        <taxon>Gastropoda</taxon>
        <taxon>Caenogastropoda</taxon>
        <taxon>Sorbeoconcha</taxon>
        <taxon>Cerithioidea</taxon>
        <taxon>Batillariidae</taxon>
        <taxon>Batillaria</taxon>
    </lineage>
</organism>
<dbReference type="EMBL" id="JACVVK020000043">
    <property type="protein sequence ID" value="KAK7499601.1"/>
    <property type="molecule type" value="Genomic_DNA"/>
</dbReference>
<evidence type="ECO:0000313" key="1">
    <source>
        <dbReference type="EMBL" id="KAK7499601.1"/>
    </source>
</evidence>
<protein>
    <submittedName>
        <fullName evidence="1">Uncharacterized protein</fullName>
    </submittedName>
</protein>
<sequence>MSFARLRVRSKSRQRPTRPQCCCGCISDCSLPPAHIPDSGRRCGTTLGHVKFLRTQSSFDSSVSVDKDRLVPLADGAKRAESFPELSALNSMAR</sequence>